<dbReference type="GeneID" id="104757905"/>
<evidence type="ECO:0000313" key="3">
    <source>
        <dbReference type="Proteomes" id="UP000694864"/>
    </source>
</evidence>
<dbReference type="InterPro" id="IPR006869">
    <property type="entry name" value="DUF547"/>
</dbReference>
<evidence type="ECO:0000256" key="1">
    <source>
        <dbReference type="SAM" id="MobiDB-lite"/>
    </source>
</evidence>
<evidence type="ECO:0000259" key="2">
    <source>
        <dbReference type="Pfam" id="PF04784"/>
    </source>
</evidence>
<dbReference type="RefSeq" id="XP_010478990.1">
    <property type="nucleotide sequence ID" value="XM_010480688.1"/>
</dbReference>
<dbReference type="PANTHER" id="PTHR23054">
    <property type="entry name" value="TERNARY COMPLEX FACTOR MIP1, LEUCINE-ZIPPER-RELATED"/>
    <property type="match status" value="1"/>
</dbReference>
<proteinExistence type="predicted"/>
<protein>
    <submittedName>
        <fullName evidence="4">Uncharacterized protein LOC104757905</fullName>
    </submittedName>
</protein>
<feature type="domain" description="DUF547" evidence="2">
    <location>
        <begin position="235"/>
        <end position="367"/>
    </location>
</feature>
<keyword evidence="3" id="KW-1185">Reference proteome</keyword>
<dbReference type="Proteomes" id="UP000694864">
    <property type="component" value="Chromosome 17"/>
</dbReference>
<reference evidence="3" key="1">
    <citation type="journal article" date="2014" name="Nat. Commun.">
        <title>The emerging biofuel crop Camelina sativa retains a highly undifferentiated hexaploid genome structure.</title>
        <authorList>
            <person name="Kagale S."/>
            <person name="Koh C."/>
            <person name="Nixon J."/>
            <person name="Bollina V."/>
            <person name="Clarke W.E."/>
            <person name="Tuteja R."/>
            <person name="Spillane C."/>
            <person name="Robinson S.J."/>
            <person name="Links M.G."/>
            <person name="Clarke C."/>
            <person name="Higgins E.E."/>
            <person name="Huebert T."/>
            <person name="Sharpe A.G."/>
            <person name="Parkin I.A."/>
        </authorList>
    </citation>
    <scope>NUCLEOTIDE SEQUENCE [LARGE SCALE GENOMIC DNA]</scope>
    <source>
        <strain evidence="3">cv. DH55</strain>
    </source>
</reference>
<feature type="region of interest" description="Disordered" evidence="1">
    <location>
        <begin position="1"/>
        <end position="38"/>
    </location>
</feature>
<gene>
    <name evidence="4" type="primary">LOC104757905</name>
</gene>
<evidence type="ECO:0000313" key="4">
    <source>
        <dbReference type="RefSeq" id="XP_010478990.1"/>
    </source>
</evidence>
<sequence>MPSKNYHYSSSSFSSSSSSSSQLSTPRALFQNGPSQAISKSPLWDVEEVKCSLGSSMPKSDEELKGEIDELETEILKLERYLLSLYRSSFGDYLPALLSPDKSSLPPFKTELHNDRASSVSAKSVSSSFKRLSQTDKIKRSDSGNPSLADLLGLSTLSPNKLSEEILRIICVIYFKLSDNGHNRFVKNSKNDECGQELGVVVHKLYVDDDNLKSIESMLQNFRSLVQKLEKVDLARMDREEKLAFWINIHNALVMHAYIVYGLGEDTTIKMVLKAAFNIGGEWVNAYDIQSLIMGTRPCHSPSRLWTLFSPSKSSKTSNGGHTYVLDYAEPLLHFALSAGTSTDPMVRVYTAEGIFQELRQARDEFIQTSIGFEKETRILLPKIVYNYAKDTSLDMAELYNTISECLTEKQRTTMRRIVKKKQDRSIRWISHDSNFRYIIHSELVRGSL</sequence>
<dbReference type="PANTHER" id="PTHR23054:SF62">
    <property type="entry name" value="DUF547 DOMAIN-CONTAINING PROTEIN"/>
    <property type="match status" value="1"/>
</dbReference>
<organism evidence="3 4">
    <name type="scientific">Camelina sativa</name>
    <name type="common">False flax</name>
    <name type="synonym">Myagrum sativum</name>
    <dbReference type="NCBI Taxonomy" id="90675"/>
    <lineage>
        <taxon>Eukaryota</taxon>
        <taxon>Viridiplantae</taxon>
        <taxon>Streptophyta</taxon>
        <taxon>Embryophyta</taxon>
        <taxon>Tracheophyta</taxon>
        <taxon>Spermatophyta</taxon>
        <taxon>Magnoliopsida</taxon>
        <taxon>eudicotyledons</taxon>
        <taxon>Gunneridae</taxon>
        <taxon>Pentapetalae</taxon>
        <taxon>rosids</taxon>
        <taxon>malvids</taxon>
        <taxon>Brassicales</taxon>
        <taxon>Brassicaceae</taxon>
        <taxon>Camelineae</taxon>
        <taxon>Camelina</taxon>
    </lineage>
</organism>
<reference evidence="4" key="2">
    <citation type="submission" date="2025-08" db="UniProtKB">
        <authorList>
            <consortium name="RefSeq"/>
        </authorList>
    </citation>
    <scope>IDENTIFICATION</scope>
    <source>
        <tissue evidence="4">Leaf</tissue>
    </source>
</reference>
<dbReference type="Pfam" id="PF04784">
    <property type="entry name" value="DUF547"/>
    <property type="match status" value="1"/>
</dbReference>
<name>A0ABM0X0W8_CAMSA</name>
<feature type="compositionally biased region" description="Low complexity" evidence="1">
    <location>
        <begin position="9"/>
        <end position="21"/>
    </location>
</feature>
<accession>A0ABM0X0W8</accession>